<dbReference type="GO" id="GO:0006020">
    <property type="term" value="P:inositol metabolic process"/>
    <property type="evidence" value="ECO:0007669"/>
    <property type="project" value="TreeGrafter"/>
</dbReference>
<dbReference type="InterPro" id="IPR000760">
    <property type="entry name" value="Inositol_monophosphatase-like"/>
</dbReference>
<evidence type="ECO:0000313" key="6">
    <source>
        <dbReference type="EMBL" id="NVY96974.1"/>
    </source>
</evidence>
<dbReference type="CDD" id="cd01637">
    <property type="entry name" value="IMPase_like"/>
    <property type="match status" value="1"/>
</dbReference>
<evidence type="ECO:0000256" key="5">
    <source>
        <dbReference type="PIRSR" id="PIRSR600760-2"/>
    </source>
</evidence>
<keyword evidence="3" id="KW-0378">Hydrolase</keyword>
<dbReference type="GO" id="GO:0007165">
    <property type="term" value="P:signal transduction"/>
    <property type="evidence" value="ECO:0007669"/>
    <property type="project" value="TreeGrafter"/>
</dbReference>
<gene>
    <name evidence="6" type="ORF">HU830_07395</name>
</gene>
<dbReference type="Pfam" id="PF00459">
    <property type="entry name" value="Inositol_P"/>
    <property type="match status" value="1"/>
</dbReference>
<evidence type="ECO:0000256" key="3">
    <source>
        <dbReference type="ARBA" id="ARBA00022801"/>
    </source>
</evidence>
<feature type="binding site" evidence="5">
    <location>
        <position position="87"/>
    </location>
    <ligand>
        <name>Mg(2+)</name>
        <dbReference type="ChEBI" id="CHEBI:18420"/>
        <label>1</label>
        <note>catalytic</note>
    </ligand>
</feature>
<keyword evidence="4 5" id="KW-0460">Magnesium</keyword>
<dbReference type="GO" id="GO:0008934">
    <property type="term" value="F:inositol monophosphate 1-phosphatase activity"/>
    <property type="evidence" value="ECO:0007669"/>
    <property type="project" value="TreeGrafter"/>
</dbReference>
<name>A0A850QYQ3_9LACO</name>
<feature type="binding site" evidence="5">
    <location>
        <position position="89"/>
    </location>
    <ligand>
        <name>Mg(2+)</name>
        <dbReference type="ChEBI" id="CHEBI:18420"/>
        <label>1</label>
        <note>catalytic</note>
    </ligand>
</feature>
<dbReference type="AlphaFoldDB" id="A0A850QYQ3"/>
<dbReference type="EMBL" id="JABZEC010000006">
    <property type="protein sequence ID" value="NVY96974.1"/>
    <property type="molecule type" value="Genomic_DNA"/>
</dbReference>
<feature type="binding site" evidence="5">
    <location>
        <position position="90"/>
    </location>
    <ligand>
        <name>Mg(2+)</name>
        <dbReference type="ChEBI" id="CHEBI:18420"/>
        <label>2</label>
    </ligand>
</feature>
<reference evidence="6 7" key="1">
    <citation type="submission" date="2020-06" db="EMBL/GenBank/DDBJ databases">
        <authorList>
            <person name="Kang J."/>
        </authorList>
    </citation>
    <scope>NUCLEOTIDE SEQUENCE [LARGE SCALE GENOMIC DNA]</scope>
    <source>
        <strain evidence="6 7">DCY120</strain>
    </source>
</reference>
<comment type="cofactor">
    <cofactor evidence="1 5">
        <name>Mg(2+)</name>
        <dbReference type="ChEBI" id="CHEBI:18420"/>
    </cofactor>
</comment>
<dbReference type="Proteomes" id="UP000563523">
    <property type="component" value="Unassembled WGS sequence"/>
</dbReference>
<evidence type="ECO:0000256" key="2">
    <source>
        <dbReference type="ARBA" id="ARBA00022723"/>
    </source>
</evidence>
<dbReference type="PANTHER" id="PTHR20854:SF4">
    <property type="entry name" value="INOSITOL-1-MONOPHOSPHATASE-RELATED"/>
    <property type="match status" value="1"/>
</dbReference>
<comment type="caution">
    <text evidence="6">The sequence shown here is derived from an EMBL/GenBank/DDBJ whole genome shotgun (WGS) entry which is preliminary data.</text>
</comment>
<keyword evidence="2 5" id="KW-0479">Metal-binding</keyword>
<organism evidence="6 7">
    <name type="scientific">Bombilactobacillus apium</name>
    <dbReference type="NCBI Taxonomy" id="2675299"/>
    <lineage>
        <taxon>Bacteria</taxon>
        <taxon>Bacillati</taxon>
        <taxon>Bacillota</taxon>
        <taxon>Bacilli</taxon>
        <taxon>Lactobacillales</taxon>
        <taxon>Lactobacillaceae</taxon>
        <taxon>Bombilactobacillus</taxon>
    </lineage>
</organism>
<feature type="binding site" evidence="5">
    <location>
        <position position="68"/>
    </location>
    <ligand>
        <name>Mg(2+)</name>
        <dbReference type="ChEBI" id="CHEBI:18420"/>
        <label>1</label>
        <note>catalytic</note>
    </ligand>
</feature>
<dbReference type="Gene3D" id="3.40.190.80">
    <property type="match status" value="1"/>
</dbReference>
<dbReference type="Gene3D" id="3.30.540.10">
    <property type="entry name" value="Fructose-1,6-Bisphosphatase, subunit A, domain 1"/>
    <property type="match status" value="1"/>
</dbReference>
<dbReference type="GO" id="GO:0046872">
    <property type="term" value="F:metal ion binding"/>
    <property type="evidence" value="ECO:0007669"/>
    <property type="project" value="UniProtKB-KW"/>
</dbReference>
<evidence type="ECO:0000256" key="1">
    <source>
        <dbReference type="ARBA" id="ARBA00001946"/>
    </source>
</evidence>
<dbReference type="SUPFAM" id="SSF56655">
    <property type="entry name" value="Carbohydrate phosphatase"/>
    <property type="match status" value="1"/>
</dbReference>
<evidence type="ECO:0000256" key="4">
    <source>
        <dbReference type="ARBA" id="ARBA00022842"/>
    </source>
</evidence>
<proteinExistence type="predicted"/>
<evidence type="ECO:0000313" key="7">
    <source>
        <dbReference type="Proteomes" id="UP000563523"/>
    </source>
</evidence>
<dbReference type="FunFam" id="3.30.540.10:FF:000003">
    <property type="entry name" value="Inositol-1-monophosphatase"/>
    <property type="match status" value="1"/>
</dbReference>
<dbReference type="PRINTS" id="PR00377">
    <property type="entry name" value="IMPHPHTASES"/>
</dbReference>
<feature type="binding site" evidence="5">
    <location>
        <position position="211"/>
    </location>
    <ligand>
        <name>Mg(2+)</name>
        <dbReference type="ChEBI" id="CHEBI:18420"/>
        <label>1</label>
        <note>catalytic</note>
    </ligand>
</feature>
<accession>A0A850QYQ3</accession>
<dbReference type="RefSeq" id="WP_176943128.1">
    <property type="nucleotide sequence ID" value="NZ_JABZEC010000006.1"/>
</dbReference>
<protein>
    <submittedName>
        <fullName evidence="6">Inositol monophosphatase family protein</fullName>
    </submittedName>
</protein>
<sequence>MNFYQIDFWAQQWVLTAGEMVQNKLQQKLEIDTKANAHDFVTNIDKSIEQYLTTMIRKKFPQAAIISEEGYGNQTQVEVDDLTWVIDPIDGTSNLVYFKKDFAIVLSVYAAGQGKISYIYDVMDHKLYHSLAGEGCFVNNRPLATRPDRSLEDSALGCRFDFLTQNRAHSMEIMRQARTLKTMSCASLGMVALAKGEIDGMINKSAMKPWDLLPGLAFAQEAGVQFLTLSGQEFDFQTTPTDQDIIAAGPHLNQEILAAIPTSKP</sequence>
<keyword evidence="7" id="KW-1185">Reference proteome</keyword>
<dbReference type="PANTHER" id="PTHR20854">
    <property type="entry name" value="INOSITOL MONOPHOSPHATASE"/>
    <property type="match status" value="1"/>
</dbReference>